<dbReference type="InterPro" id="IPR050469">
    <property type="entry name" value="Diguanylate_Cyclase"/>
</dbReference>
<keyword evidence="7" id="KW-1185">Reference proteome</keyword>
<dbReference type="EC" id="2.7.7.65" evidence="1"/>
<evidence type="ECO:0000313" key="7">
    <source>
        <dbReference type="Proteomes" id="UP000714380"/>
    </source>
</evidence>
<evidence type="ECO:0000256" key="3">
    <source>
        <dbReference type="SAM" id="Coils"/>
    </source>
</evidence>
<feature type="domain" description="GGDEF" evidence="5">
    <location>
        <begin position="368"/>
        <end position="509"/>
    </location>
</feature>
<dbReference type="PROSITE" id="PS50887">
    <property type="entry name" value="GGDEF"/>
    <property type="match status" value="1"/>
</dbReference>
<keyword evidence="4" id="KW-1133">Transmembrane helix</keyword>
<reference evidence="6 7" key="1">
    <citation type="submission" date="2020-12" db="EMBL/GenBank/DDBJ databases">
        <title>Novel Thalassolituus-related marine hydrocarbonoclastic bacteria mediated algae-derived hydrocarbons mineralization in twilight zone of the northern South China Sea.</title>
        <authorList>
            <person name="Dong C."/>
        </authorList>
    </citation>
    <scope>NUCLEOTIDE SEQUENCE [LARGE SCALE GENOMIC DNA]</scope>
    <source>
        <strain evidence="6 7">IMCC1826</strain>
    </source>
</reference>
<dbReference type="SMART" id="SM00267">
    <property type="entry name" value="GGDEF"/>
    <property type="match status" value="1"/>
</dbReference>
<keyword evidence="4" id="KW-0472">Membrane</keyword>
<evidence type="ECO:0000259" key="5">
    <source>
        <dbReference type="PROSITE" id="PS50887"/>
    </source>
</evidence>
<dbReference type="Proteomes" id="UP000714380">
    <property type="component" value="Unassembled WGS sequence"/>
</dbReference>
<evidence type="ECO:0000313" key="6">
    <source>
        <dbReference type="EMBL" id="MCA6065306.1"/>
    </source>
</evidence>
<dbReference type="InterPro" id="IPR029787">
    <property type="entry name" value="Nucleotide_cyclase"/>
</dbReference>
<feature type="transmembrane region" description="Helical" evidence="4">
    <location>
        <begin position="7"/>
        <end position="32"/>
    </location>
</feature>
<comment type="caution">
    <text evidence="6">The sequence shown here is derived from an EMBL/GenBank/DDBJ whole genome shotgun (WGS) entry which is preliminary data.</text>
</comment>
<dbReference type="InterPro" id="IPR043128">
    <property type="entry name" value="Rev_trsase/Diguanyl_cyclase"/>
</dbReference>
<proteinExistence type="predicted"/>
<name>A0ABS7ZU75_9GAMM</name>
<evidence type="ECO:0000256" key="4">
    <source>
        <dbReference type="SAM" id="Phobius"/>
    </source>
</evidence>
<dbReference type="InterPro" id="IPR000160">
    <property type="entry name" value="GGDEF_dom"/>
</dbReference>
<dbReference type="EMBL" id="JAEDAH010000104">
    <property type="protein sequence ID" value="MCA6065306.1"/>
    <property type="molecule type" value="Genomic_DNA"/>
</dbReference>
<dbReference type="PANTHER" id="PTHR45138">
    <property type="entry name" value="REGULATORY COMPONENTS OF SENSORY TRANSDUCTION SYSTEM"/>
    <property type="match status" value="1"/>
</dbReference>
<organism evidence="6 7">
    <name type="scientific">Thalassolituus marinus</name>
    <dbReference type="NCBI Taxonomy" id="671053"/>
    <lineage>
        <taxon>Bacteria</taxon>
        <taxon>Pseudomonadati</taxon>
        <taxon>Pseudomonadota</taxon>
        <taxon>Gammaproteobacteria</taxon>
        <taxon>Oceanospirillales</taxon>
        <taxon>Oceanospirillaceae</taxon>
        <taxon>Thalassolituus</taxon>
    </lineage>
</organism>
<dbReference type="Pfam" id="PF05228">
    <property type="entry name" value="CHASE4"/>
    <property type="match status" value="1"/>
</dbReference>
<dbReference type="Gene3D" id="3.30.70.270">
    <property type="match status" value="1"/>
</dbReference>
<feature type="transmembrane region" description="Helical" evidence="4">
    <location>
        <begin position="257"/>
        <end position="280"/>
    </location>
</feature>
<protein>
    <recommendedName>
        <fullName evidence="1">diguanylate cyclase</fullName>
        <ecNumber evidence="1">2.7.7.65</ecNumber>
    </recommendedName>
</protein>
<keyword evidence="3" id="KW-0175">Coiled coil</keyword>
<dbReference type="NCBIfam" id="TIGR00254">
    <property type="entry name" value="GGDEF"/>
    <property type="match status" value="1"/>
</dbReference>
<evidence type="ECO:0000256" key="1">
    <source>
        <dbReference type="ARBA" id="ARBA00012528"/>
    </source>
</evidence>
<gene>
    <name evidence="6" type="ORF">I9W95_17050</name>
</gene>
<dbReference type="SUPFAM" id="SSF55073">
    <property type="entry name" value="Nucleotide cyclase"/>
    <property type="match status" value="1"/>
</dbReference>
<feature type="coiled-coil region" evidence="3">
    <location>
        <begin position="313"/>
        <end position="340"/>
    </location>
</feature>
<keyword evidence="4" id="KW-0812">Transmembrane</keyword>
<evidence type="ECO:0000256" key="2">
    <source>
        <dbReference type="ARBA" id="ARBA00034247"/>
    </source>
</evidence>
<dbReference type="Pfam" id="PF00990">
    <property type="entry name" value="GGDEF"/>
    <property type="match status" value="1"/>
</dbReference>
<dbReference type="CDD" id="cd01949">
    <property type="entry name" value="GGDEF"/>
    <property type="match status" value="1"/>
</dbReference>
<accession>A0ABS7ZU75</accession>
<sequence length="528" mass="59308">MFTIRQLYTVIAVIYTLLLLVGIITMRVLWFFPAEYDDALAVQQSEVNGLISALALKRNQLEAVTQDYAAWDDTFEYAAGDNPEYTDENFITDTFDAQSLNAVVIVNPDSDILYGGFYAGEDIHALPDELAEWTRLASNEFFSNQVTSGFQTINERIYLIASSPITPTGESNPIGGWLLFMQAIDNNYLTVLAEVARLNMTLKIPPYSVDSVNLKMPINEVMAIRQGCLFDDMKHPSLCVNLRHSNGSGPQMFSSRLLLTLLIFSLIPAALFLTLLNLLIDPISKATKLLERSNSDHTLHPILYTTPVRILELRQLRNAYNELVHTIRQQQARLEQLSNTDRLTNIPNRRAFDEALETSWRRMLRHSHSVALVLVDIDYFKRFNDHYGHQTGDMALHQVAQALHACARRADEMASRFGGEEFALILLADDARSLDAIRTRLHTAISNLHIPHGYSAAGKELTVSIGIAWVKDSGQWLESIGKEEWLRAADTALYEAKAAGRNTSMLQVLSEEIPLTESPVLSRLPDSL</sequence>
<comment type="catalytic activity">
    <reaction evidence="2">
        <text>2 GTP = 3',3'-c-di-GMP + 2 diphosphate</text>
        <dbReference type="Rhea" id="RHEA:24898"/>
        <dbReference type="ChEBI" id="CHEBI:33019"/>
        <dbReference type="ChEBI" id="CHEBI:37565"/>
        <dbReference type="ChEBI" id="CHEBI:58805"/>
        <dbReference type="EC" id="2.7.7.65"/>
    </reaction>
</comment>
<dbReference type="PANTHER" id="PTHR45138:SF9">
    <property type="entry name" value="DIGUANYLATE CYCLASE DGCM-RELATED"/>
    <property type="match status" value="1"/>
</dbReference>
<dbReference type="RefSeq" id="WP_225677118.1">
    <property type="nucleotide sequence ID" value="NZ_JAEDAH010000104.1"/>
</dbReference>
<dbReference type="InterPro" id="IPR007892">
    <property type="entry name" value="CHASE4"/>
</dbReference>